<reference evidence="2" key="1">
    <citation type="submission" date="2022-11" db="EMBL/GenBank/DDBJ databases">
        <title>Minimal conservation of predation-associated metabolite biosynthetic gene clusters underscores biosynthetic potential of Myxococcota including descriptions for ten novel species: Archangium lansinium sp. nov., Myxococcus landrumus sp. nov., Nannocystis bai.</title>
        <authorList>
            <person name="Ahearne A."/>
            <person name="Stevens C."/>
            <person name="Phillips K."/>
        </authorList>
    </citation>
    <scope>NUCLEOTIDE SEQUENCE</scope>
    <source>
        <strain evidence="2">Na p29</strain>
    </source>
</reference>
<dbReference type="EMBL" id="JAPNKE010000002">
    <property type="protein sequence ID" value="MCY1011422.1"/>
    <property type="molecule type" value="Genomic_DNA"/>
</dbReference>
<sequence>MQPGRYAVDIHKKLSGTHARNWLSEDSRASFVLNLDANGQADACRGIRTRSSHSGPGVNSFSSTAHQQGYRGRWELQGEWLHVTLNVDDGRCGRQQLYENLAPQRWLLRCRKLEAAEHSRYAEPLLACTLDNPQEHQYRESFGYFVPEVIADEWLLLAPGDGLHVEWLDDSVPPAANPSQVALKPAQGRVEDDTWTKQ</sequence>
<evidence type="ECO:0000313" key="2">
    <source>
        <dbReference type="EMBL" id="MCY1011422.1"/>
    </source>
</evidence>
<dbReference type="AlphaFoldDB" id="A0A9X3EWE8"/>
<organism evidence="2 3">
    <name type="scientific">Nannocystis pusilla</name>
    <dbReference type="NCBI Taxonomy" id="889268"/>
    <lineage>
        <taxon>Bacteria</taxon>
        <taxon>Pseudomonadati</taxon>
        <taxon>Myxococcota</taxon>
        <taxon>Polyangia</taxon>
        <taxon>Nannocystales</taxon>
        <taxon>Nannocystaceae</taxon>
        <taxon>Nannocystis</taxon>
    </lineage>
</organism>
<feature type="compositionally biased region" description="Basic and acidic residues" evidence="1">
    <location>
        <begin position="189"/>
        <end position="198"/>
    </location>
</feature>
<feature type="region of interest" description="Disordered" evidence="1">
    <location>
        <begin position="176"/>
        <end position="198"/>
    </location>
</feature>
<dbReference type="Proteomes" id="UP001150924">
    <property type="component" value="Unassembled WGS sequence"/>
</dbReference>
<keyword evidence="3" id="KW-1185">Reference proteome</keyword>
<accession>A0A9X3EWE8</accession>
<comment type="caution">
    <text evidence="2">The sequence shown here is derived from an EMBL/GenBank/DDBJ whole genome shotgun (WGS) entry which is preliminary data.</text>
</comment>
<gene>
    <name evidence="2" type="ORF">OV079_38860</name>
</gene>
<evidence type="ECO:0000256" key="1">
    <source>
        <dbReference type="SAM" id="MobiDB-lite"/>
    </source>
</evidence>
<name>A0A9X3EWE8_9BACT</name>
<dbReference type="RefSeq" id="WP_267774692.1">
    <property type="nucleotide sequence ID" value="NZ_JAPNKE010000002.1"/>
</dbReference>
<evidence type="ECO:0000313" key="3">
    <source>
        <dbReference type="Proteomes" id="UP001150924"/>
    </source>
</evidence>
<proteinExistence type="predicted"/>
<protein>
    <submittedName>
        <fullName evidence="2">Uncharacterized protein</fullName>
    </submittedName>
</protein>